<feature type="region of interest" description="Disordered" evidence="1">
    <location>
        <begin position="52"/>
        <end position="75"/>
    </location>
</feature>
<sequence length="421" mass="47127">MPTPNLHKNRRPPPSHCPTPLPTLLLHIRRATFASPPPLTIMASIITASADDSGFESRRKGAKNRSRLTNRDAGYKDNLLSSGATVAERLARSPPTKANWIQSPAGSPDFHKWESCRTMPLVSGSSRGSPVSHAPSFQRHSFFTHSLTFFKPADRRLSFFEHRYHASELGATSHLAYQGGLRRPCCYGTRSPYWIFVTLDLEPVLREGERGGESCGWLMARDELLRVIEGEFRGSNMVIVWNHNMAASFRLDKRGGWLVAPMHDTCPPKEDNPTTYLLCDMKHRVLNTATLLHYKSMGGNPLGESTTRAELAGDAFCCFCCVARWTRLPARQHAQPCCLAQLPGIKGKFGEQPVCCSVQEHSQRDTSKIQSNESVEAKLWSHPDRSIVREKLYQDRHEPSNSNEAAHHLAQKEHLGDTRAT</sequence>
<gene>
    <name evidence="2" type="ORF">PR048_006221</name>
</gene>
<comment type="caution">
    <text evidence="2">The sequence shown here is derived from an EMBL/GenBank/DDBJ whole genome shotgun (WGS) entry which is preliminary data.</text>
</comment>
<evidence type="ECO:0000256" key="1">
    <source>
        <dbReference type="SAM" id="MobiDB-lite"/>
    </source>
</evidence>
<evidence type="ECO:0000313" key="2">
    <source>
        <dbReference type="EMBL" id="KAJ8893621.1"/>
    </source>
</evidence>
<name>A0ABQ9IAE1_9NEOP</name>
<dbReference type="Proteomes" id="UP001159363">
    <property type="component" value="Chromosome 2"/>
</dbReference>
<proteinExistence type="predicted"/>
<dbReference type="EMBL" id="JARBHB010000002">
    <property type="protein sequence ID" value="KAJ8893621.1"/>
    <property type="molecule type" value="Genomic_DNA"/>
</dbReference>
<feature type="region of interest" description="Disordered" evidence="1">
    <location>
        <begin position="392"/>
        <end position="421"/>
    </location>
</feature>
<organism evidence="2 3">
    <name type="scientific">Dryococelus australis</name>
    <dbReference type="NCBI Taxonomy" id="614101"/>
    <lineage>
        <taxon>Eukaryota</taxon>
        <taxon>Metazoa</taxon>
        <taxon>Ecdysozoa</taxon>
        <taxon>Arthropoda</taxon>
        <taxon>Hexapoda</taxon>
        <taxon>Insecta</taxon>
        <taxon>Pterygota</taxon>
        <taxon>Neoptera</taxon>
        <taxon>Polyneoptera</taxon>
        <taxon>Phasmatodea</taxon>
        <taxon>Verophasmatodea</taxon>
        <taxon>Anareolatae</taxon>
        <taxon>Phasmatidae</taxon>
        <taxon>Eurycanthinae</taxon>
        <taxon>Dryococelus</taxon>
    </lineage>
</organism>
<keyword evidence="3" id="KW-1185">Reference proteome</keyword>
<evidence type="ECO:0000313" key="3">
    <source>
        <dbReference type="Proteomes" id="UP001159363"/>
    </source>
</evidence>
<protein>
    <submittedName>
        <fullName evidence="2">Uncharacterized protein</fullName>
    </submittedName>
</protein>
<accession>A0ABQ9IAE1</accession>
<reference evidence="2 3" key="1">
    <citation type="submission" date="2023-02" db="EMBL/GenBank/DDBJ databases">
        <title>LHISI_Scaffold_Assembly.</title>
        <authorList>
            <person name="Stuart O.P."/>
            <person name="Cleave R."/>
            <person name="Magrath M.J.L."/>
            <person name="Mikheyev A.S."/>
        </authorList>
    </citation>
    <scope>NUCLEOTIDE SEQUENCE [LARGE SCALE GENOMIC DNA]</scope>
    <source>
        <strain evidence="2">Daus_M_001</strain>
        <tissue evidence="2">Leg muscle</tissue>
    </source>
</reference>